<dbReference type="InterPro" id="IPR018497">
    <property type="entry name" value="Peptidase_M13_C"/>
</dbReference>
<dbReference type="InterPro" id="IPR042089">
    <property type="entry name" value="Peptidase_M13_dom_2"/>
</dbReference>
<proteinExistence type="inferred from homology"/>
<evidence type="ECO:0000256" key="5">
    <source>
        <dbReference type="ARBA" id="ARBA00022723"/>
    </source>
</evidence>
<organism evidence="11 12">
    <name type="scientific">Pogonomyrmex barbatus</name>
    <name type="common">red harvester ant</name>
    <dbReference type="NCBI Taxonomy" id="144034"/>
    <lineage>
        <taxon>Eukaryota</taxon>
        <taxon>Metazoa</taxon>
        <taxon>Ecdysozoa</taxon>
        <taxon>Arthropoda</taxon>
        <taxon>Hexapoda</taxon>
        <taxon>Insecta</taxon>
        <taxon>Pterygota</taxon>
        <taxon>Neoptera</taxon>
        <taxon>Endopterygota</taxon>
        <taxon>Hymenoptera</taxon>
        <taxon>Apocrita</taxon>
        <taxon>Aculeata</taxon>
        <taxon>Formicoidea</taxon>
        <taxon>Formicidae</taxon>
        <taxon>Myrmicinae</taxon>
        <taxon>Pogonomyrmex</taxon>
    </lineage>
</organism>
<evidence type="ECO:0000256" key="7">
    <source>
        <dbReference type="ARBA" id="ARBA00022833"/>
    </source>
</evidence>
<dbReference type="GO" id="GO:0046872">
    <property type="term" value="F:metal ion binding"/>
    <property type="evidence" value="ECO:0007669"/>
    <property type="project" value="UniProtKB-KW"/>
</dbReference>
<sequence length="1065" mass="123361">MFEHYHENKTNENKTTTLSTSVHHEVTENYITEYTKTVDTEDYIQKSIEITEQNIDSITLPRDVITDNVIDNGTSSTSPIIDSTTKDIPIVEVVNNATTSKSTKEAITVKYSIDEYSSDKSEVEIVINNVTTPTLSTRLNELEENTSENSTKQLEKLRNGVVTTDNIVSSTPSLQIDFEESTSVNSFFNRTQYSEKSQFEVTTNDITVSTSSTLSDFKENRNTENLTTEFLNYESKEYNATLIDKNVMRESSPVINYTLLYSTNEKFSTTTDVKNEAEDMINKTMNADNRIIEKYNENVTSGKMENYSVRSNYANISTTSVFNYTTSSTAIPINYDEMNFTTTLLDKNTNVCETKHCKQIVSRMLSYMNHSADPCSDFYEYACGGFEANPQLTDEDLVRKSKNYQRIANQMLKEKRENVHSPFATYYDSCVQYERDMSYSERIKMASDALKKIGKFYISMSHDNHIDFTDLFARLMLHHSALLFDVVPELDDHRPNSFTLKIGPTTYESPFKAEYVEDPCFEDQVEAKYVDLEILYNNYIKCKNNTSDVMRSIRKALIELDVFRELNDSYLEWDIQSKTIHIIDSVIMQKYFSHFPSNSKIQETYLMNNYSEIGLIELQSNSAFINWTQLIRSLTGIVTNEKIHIYFYTALIKGLNGLEEYAKEDSMGLNNAIMGLYAHKLYQELVLPKHDNVKNYCLHVASYLLQIEASSLYVSSFTDHEITQMNEITTRIFNKLKQTLSTKMQEAQWAKEEAREELLKKIDILQLALPVASYFKNRSSLYNEFNVSELILSDNYFNNSMILLKRYRTLMYTKLRRQIGDPKQIWTYYATPFQSKAEVIYALNLIMIPYGIIDWSLINDESSFDYLLLARLGNLIAHQIAHHFDANGIYYWNQTRNINYSLMYENELTDTIFEEYISCQRDNLYQESINWILPLTDQTVSFKIPQLTLNERLSEIMGLRLAYDTLVLWKSNAKPLPWIQLGIDQLFYLAYAQMYCTKMPLTSSYISLYESENLPSRIRVFVSASNSEFVAEAWECPLGSQIAPNNICSVFPYIQDFQEIQMTPE</sequence>
<comment type="subcellular location">
    <subcellularLocation>
        <location evidence="2">Cell membrane</location>
        <topology evidence="2">Single-pass type II membrane protein</topology>
    </subcellularLocation>
</comment>
<dbReference type="InterPro" id="IPR000718">
    <property type="entry name" value="Peptidase_M13"/>
</dbReference>
<dbReference type="InterPro" id="IPR024079">
    <property type="entry name" value="MetalloPept_cat_dom_sf"/>
</dbReference>
<keyword evidence="4" id="KW-0645">Protease</keyword>
<dbReference type="Gene3D" id="1.10.1380.10">
    <property type="entry name" value="Neutral endopeptidase , domain2"/>
    <property type="match status" value="1"/>
</dbReference>
<dbReference type="PANTHER" id="PTHR11733">
    <property type="entry name" value="ZINC METALLOPROTEASE FAMILY M13 NEPRILYSIN-RELATED"/>
    <property type="match status" value="1"/>
</dbReference>
<keyword evidence="7" id="KW-0862">Zinc</keyword>
<evidence type="ECO:0000313" key="12">
    <source>
        <dbReference type="RefSeq" id="XP_025073410.1"/>
    </source>
</evidence>
<dbReference type="OrthoDB" id="5808441at2759"/>
<feature type="domain" description="Peptidase M13 C-terminal" evidence="9">
    <location>
        <begin position="843"/>
        <end position="1050"/>
    </location>
</feature>
<dbReference type="InterPro" id="IPR008753">
    <property type="entry name" value="Peptidase_M13_N"/>
</dbReference>
<evidence type="ECO:0000256" key="1">
    <source>
        <dbReference type="ARBA" id="ARBA00001947"/>
    </source>
</evidence>
<dbReference type="PROSITE" id="PS51885">
    <property type="entry name" value="NEPRILYSIN"/>
    <property type="match status" value="1"/>
</dbReference>
<feature type="domain" description="Peptidase M13 N-terminal" evidence="10">
    <location>
        <begin position="374"/>
        <end position="764"/>
    </location>
</feature>
<evidence type="ECO:0000256" key="4">
    <source>
        <dbReference type="ARBA" id="ARBA00022670"/>
    </source>
</evidence>
<reference evidence="12" key="1">
    <citation type="submission" date="2025-08" db="UniProtKB">
        <authorList>
            <consortium name="RefSeq"/>
        </authorList>
    </citation>
    <scope>IDENTIFICATION</scope>
</reference>
<accession>A0A8N1S3N2</accession>
<protein>
    <submittedName>
        <fullName evidence="12">Endothelin-converting enzyme homolog</fullName>
    </submittedName>
</protein>
<comment type="similarity">
    <text evidence="3">Belongs to the peptidase M13 family.</text>
</comment>
<keyword evidence="11" id="KW-1185">Reference proteome</keyword>
<keyword evidence="8" id="KW-0482">Metalloprotease</keyword>
<evidence type="ECO:0000256" key="2">
    <source>
        <dbReference type="ARBA" id="ARBA00004401"/>
    </source>
</evidence>
<dbReference type="RefSeq" id="XP_025073410.1">
    <property type="nucleotide sequence ID" value="XM_025217625.1"/>
</dbReference>
<dbReference type="AlphaFoldDB" id="A0A8N1S3N2"/>
<keyword evidence="6" id="KW-0378">Hydrolase</keyword>
<gene>
    <name evidence="12" type="primary">LOC105424484</name>
</gene>
<dbReference type="GO" id="GO:0004222">
    <property type="term" value="F:metalloendopeptidase activity"/>
    <property type="evidence" value="ECO:0007669"/>
    <property type="project" value="InterPro"/>
</dbReference>
<keyword evidence="5" id="KW-0479">Metal-binding</keyword>
<comment type="cofactor">
    <cofactor evidence="1">
        <name>Zn(2+)</name>
        <dbReference type="ChEBI" id="CHEBI:29105"/>
    </cofactor>
</comment>
<dbReference type="GO" id="GO:0016485">
    <property type="term" value="P:protein processing"/>
    <property type="evidence" value="ECO:0007669"/>
    <property type="project" value="TreeGrafter"/>
</dbReference>
<evidence type="ECO:0000313" key="11">
    <source>
        <dbReference type="Proteomes" id="UP000504615"/>
    </source>
</evidence>
<evidence type="ECO:0000256" key="8">
    <source>
        <dbReference type="ARBA" id="ARBA00023049"/>
    </source>
</evidence>
<dbReference type="PANTHER" id="PTHR11733:SF240">
    <property type="entry name" value="GH14155P-RELATED"/>
    <property type="match status" value="1"/>
</dbReference>
<evidence type="ECO:0000256" key="6">
    <source>
        <dbReference type="ARBA" id="ARBA00022801"/>
    </source>
</evidence>
<dbReference type="Proteomes" id="UP000504615">
    <property type="component" value="Unplaced"/>
</dbReference>
<dbReference type="Pfam" id="PF05649">
    <property type="entry name" value="Peptidase_M13_N"/>
    <property type="match status" value="1"/>
</dbReference>
<dbReference type="SUPFAM" id="SSF55486">
    <property type="entry name" value="Metalloproteases ('zincins'), catalytic domain"/>
    <property type="match status" value="1"/>
</dbReference>
<dbReference type="GeneID" id="105424484"/>
<evidence type="ECO:0000259" key="10">
    <source>
        <dbReference type="Pfam" id="PF05649"/>
    </source>
</evidence>
<dbReference type="Pfam" id="PF01431">
    <property type="entry name" value="Peptidase_M13"/>
    <property type="match status" value="1"/>
</dbReference>
<dbReference type="Gene3D" id="3.40.390.10">
    <property type="entry name" value="Collagenase (Catalytic Domain)"/>
    <property type="match status" value="1"/>
</dbReference>
<evidence type="ECO:0000256" key="3">
    <source>
        <dbReference type="ARBA" id="ARBA00007357"/>
    </source>
</evidence>
<evidence type="ECO:0000259" key="9">
    <source>
        <dbReference type="Pfam" id="PF01431"/>
    </source>
</evidence>
<dbReference type="GO" id="GO:0005886">
    <property type="term" value="C:plasma membrane"/>
    <property type="evidence" value="ECO:0007669"/>
    <property type="project" value="UniProtKB-SubCell"/>
</dbReference>
<name>A0A8N1S3N2_9HYME</name>